<evidence type="ECO:0000313" key="2">
    <source>
        <dbReference type="Proteomes" id="UP000274661"/>
    </source>
</evidence>
<dbReference type="GO" id="GO:0005506">
    <property type="term" value="F:iron ion binding"/>
    <property type="evidence" value="ECO:0007669"/>
    <property type="project" value="InterPro"/>
</dbReference>
<proteinExistence type="predicted"/>
<accession>A0A429VCX6</accession>
<dbReference type="GO" id="GO:0051536">
    <property type="term" value="F:iron-sulfur cluster binding"/>
    <property type="evidence" value="ECO:0007669"/>
    <property type="project" value="InterPro"/>
</dbReference>
<evidence type="ECO:0000313" key="1">
    <source>
        <dbReference type="EMBL" id="RST31859.1"/>
    </source>
</evidence>
<comment type="caution">
    <text evidence="1">The sequence shown here is derived from an EMBL/GenBank/DDBJ whole genome shotgun (WGS) entry which is preliminary data.</text>
</comment>
<sequence length="147" mass="15258">MSSPLYTIDILRLATSAPQPSVADPHGRGERRSPTCGSRIVAAVRLAADGTVEALSQEVQACAFGQASATLVARHAAGRSGAEIRGARSRVADWLAGRGEAGWPEFELLAPVVGKPARHAAVLLPFDALIAALEAAELSRSDAPTPR</sequence>
<organism evidence="1 2">
    <name type="scientific">Sphingomonas ginkgonis</name>
    <dbReference type="NCBI Taxonomy" id="2315330"/>
    <lineage>
        <taxon>Bacteria</taxon>
        <taxon>Pseudomonadati</taxon>
        <taxon>Pseudomonadota</taxon>
        <taxon>Alphaproteobacteria</taxon>
        <taxon>Sphingomonadales</taxon>
        <taxon>Sphingomonadaceae</taxon>
        <taxon>Sphingomonas</taxon>
    </lineage>
</organism>
<keyword evidence="2" id="KW-1185">Reference proteome</keyword>
<dbReference type="AlphaFoldDB" id="A0A429VCX6"/>
<protein>
    <submittedName>
        <fullName evidence="1">Iron-sulfur cluster assembly scaffold protein</fullName>
    </submittedName>
</protein>
<dbReference type="Gene3D" id="3.90.1010.10">
    <property type="match status" value="1"/>
</dbReference>
<dbReference type="Proteomes" id="UP000274661">
    <property type="component" value="Unassembled WGS sequence"/>
</dbReference>
<dbReference type="EMBL" id="RWJF01000001">
    <property type="protein sequence ID" value="RST31859.1"/>
    <property type="molecule type" value="Genomic_DNA"/>
</dbReference>
<dbReference type="RefSeq" id="WP_126719799.1">
    <property type="nucleotide sequence ID" value="NZ_RWJF01000001.1"/>
</dbReference>
<reference evidence="1 2" key="1">
    <citation type="submission" date="2018-12" db="EMBL/GenBank/DDBJ databases">
        <title>Sphingomonas sp. HMF7854 Genome sequencing and assembly.</title>
        <authorList>
            <person name="Cha I."/>
            <person name="Kang H."/>
            <person name="Kim H."/>
            <person name="Kang J."/>
            <person name="Joh K."/>
        </authorList>
    </citation>
    <scope>NUCLEOTIDE SEQUENCE [LARGE SCALE GENOMIC DNA]</scope>
    <source>
        <strain evidence="1 2">HMF7854</strain>
    </source>
</reference>
<dbReference type="GO" id="GO:0016226">
    <property type="term" value="P:iron-sulfur cluster assembly"/>
    <property type="evidence" value="ECO:0007669"/>
    <property type="project" value="InterPro"/>
</dbReference>
<dbReference type="SUPFAM" id="SSF82649">
    <property type="entry name" value="SufE/NifU"/>
    <property type="match status" value="1"/>
</dbReference>
<gene>
    <name evidence="1" type="ORF">HMF7854_14200</name>
</gene>
<name>A0A429VCX6_9SPHN</name>
<dbReference type="CDD" id="cd06664">
    <property type="entry name" value="IscU_like"/>
    <property type="match status" value="1"/>
</dbReference>
<dbReference type="OrthoDB" id="7857113at2"/>
<dbReference type="InterPro" id="IPR002871">
    <property type="entry name" value="NIF_FeS_clus_asmbl_NifU_N"/>
</dbReference>